<dbReference type="Gene3D" id="3.30.40.10">
    <property type="entry name" value="Zinc/RING finger domain, C3HC4 (zinc finger)"/>
    <property type="match status" value="2"/>
</dbReference>
<keyword evidence="6" id="KW-0479">Metal-binding</keyword>
<dbReference type="Pfam" id="PF21361">
    <property type="entry name" value="Sina_ZnF"/>
    <property type="match status" value="1"/>
</dbReference>
<evidence type="ECO:0000256" key="1">
    <source>
        <dbReference type="ARBA" id="ARBA00000900"/>
    </source>
</evidence>
<comment type="pathway">
    <text evidence="2">Protein modification; protein ubiquitination.</text>
</comment>
<dbReference type="OrthoDB" id="4788989at2759"/>
<feature type="domain" description="RING-type" evidence="12">
    <location>
        <begin position="857"/>
        <end position="892"/>
    </location>
</feature>
<comment type="similarity">
    <text evidence="3">Belongs to the SINA (Seven in absentia) family.</text>
</comment>
<dbReference type="PROSITE" id="PS51081">
    <property type="entry name" value="ZF_SIAH"/>
    <property type="match status" value="1"/>
</dbReference>
<name>A0A2J7RJE8_9NEOP</name>
<gene>
    <name evidence="14" type="ORF">B7P43_G08856</name>
</gene>
<dbReference type="GO" id="GO:0005737">
    <property type="term" value="C:cytoplasm"/>
    <property type="evidence" value="ECO:0007669"/>
    <property type="project" value="TreeGrafter"/>
</dbReference>
<evidence type="ECO:0000256" key="10">
    <source>
        <dbReference type="PROSITE-ProRule" id="PRU00455"/>
    </source>
</evidence>
<dbReference type="EC" id="2.3.2.27" evidence="4"/>
<evidence type="ECO:0000256" key="2">
    <source>
        <dbReference type="ARBA" id="ARBA00004906"/>
    </source>
</evidence>
<dbReference type="PANTHER" id="PTHR45877:SF2">
    <property type="entry name" value="E3 UBIQUITIN-PROTEIN LIGASE SINA-RELATED"/>
    <property type="match status" value="1"/>
</dbReference>
<dbReference type="InterPro" id="IPR013083">
    <property type="entry name" value="Znf_RING/FYVE/PHD"/>
</dbReference>
<evidence type="ECO:0000256" key="8">
    <source>
        <dbReference type="ARBA" id="ARBA00022786"/>
    </source>
</evidence>
<dbReference type="UniPathway" id="UPA00143"/>
<evidence type="ECO:0000256" key="11">
    <source>
        <dbReference type="SAM" id="MobiDB-lite"/>
    </source>
</evidence>
<dbReference type="STRING" id="105785.A0A2J7RJE8"/>
<dbReference type="SUPFAM" id="SSF49599">
    <property type="entry name" value="TRAF domain-like"/>
    <property type="match status" value="1"/>
</dbReference>
<dbReference type="Pfam" id="PF21362">
    <property type="entry name" value="Sina_RING"/>
    <property type="match status" value="1"/>
</dbReference>
<evidence type="ECO:0000256" key="4">
    <source>
        <dbReference type="ARBA" id="ARBA00012483"/>
    </source>
</evidence>
<protein>
    <recommendedName>
        <fullName evidence="4">RING-type E3 ubiquitin transferase</fullName>
        <ecNumber evidence="4">2.3.2.27</ecNumber>
    </recommendedName>
</protein>
<evidence type="ECO:0000313" key="15">
    <source>
        <dbReference type="Proteomes" id="UP000235965"/>
    </source>
</evidence>
<evidence type="ECO:0000256" key="9">
    <source>
        <dbReference type="ARBA" id="ARBA00022833"/>
    </source>
</evidence>
<feature type="compositionally biased region" description="Low complexity" evidence="11">
    <location>
        <begin position="725"/>
        <end position="735"/>
    </location>
</feature>
<keyword evidence="15" id="KW-1185">Reference proteome</keyword>
<keyword evidence="7 10" id="KW-0863">Zinc-finger</keyword>
<dbReference type="CDD" id="cd16571">
    <property type="entry name" value="RING-HC_SIAHs"/>
    <property type="match status" value="1"/>
</dbReference>
<dbReference type="SUPFAM" id="SSF57850">
    <property type="entry name" value="RING/U-box"/>
    <property type="match status" value="1"/>
</dbReference>
<dbReference type="Proteomes" id="UP000235965">
    <property type="component" value="Unassembled WGS sequence"/>
</dbReference>
<evidence type="ECO:0000259" key="12">
    <source>
        <dbReference type="PROSITE" id="PS50089"/>
    </source>
</evidence>
<dbReference type="InterPro" id="IPR001841">
    <property type="entry name" value="Znf_RING"/>
</dbReference>
<dbReference type="GO" id="GO:0016567">
    <property type="term" value="P:protein ubiquitination"/>
    <property type="evidence" value="ECO:0007669"/>
    <property type="project" value="UniProtKB-UniPathway"/>
</dbReference>
<dbReference type="PANTHER" id="PTHR45877">
    <property type="entry name" value="E3 UBIQUITIN-PROTEIN LIGASE SIAH2"/>
    <property type="match status" value="1"/>
</dbReference>
<keyword evidence="5" id="KW-0808">Transferase</keyword>
<reference evidence="14 15" key="1">
    <citation type="submission" date="2017-12" db="EMBL/GenBank/DDBJ databases">
        <title>Hemimetabolous genomes reveal molecular basis of termite eusociality.</title>
        <authorList>
            <person name="Harrison M.C."/>
            <person name="Jongepier E."/>
            <person name="Robertson H.M."/>
            <person name="Arning N."/>
            <person name="Bitard-Feildel T."/>
            <person name="Chao H."/>
            <person name="Childers C.P."/>
            <person name="Dinh H."/>
            <person name="Doddapaneni H."/>
            <person name="Dugan S."/>
            <person name="Gowin J."/>
            <person name="Greiner C."/>
            <person name="Han Y."/>
            <person name="Hu H."/>
            <person name="Hughes D.S.T."/>
            <person name="Huylmans A.-K."/>
            <person name="Kemena C."/>
            <person name="Kremer L.P.M."/>
            <person name="Lee S.L."/>
            <person name="Lopez-Ezquerra A."/>
            <person name="Mallet L."/>
            <person name="Monroy-Kuhn J.M."/>
            <person name="Moser A."/>
            <person name="Murali S.C."/>
            <person name="Muzny D.M."/>
            <person name="Otani S."/>
            <person name="Piulachs M.-D."/>
            <person name="Poelchau M."/>
            <person name="Qu J."/>
            <person name="Schaub F."/>
            <person name="Wada-Katsumata A."/>
            <person name="Worley K.C."/>
            <person name="Xie Q."/>
            <person name="Ylla G."/>
            <person name="Poulsen M."/>
            <person name="Gibbs R.A."/>
            <person name="Schal C."/>
            <person name="Richards S."/>
            <person name="Belles X."/>
            <person name="Korb J."/>
            <person name="Bornberg-Bauer E."/>
        </authorList>
    </citation>
    <scope>NUCLEOTIDE SEQUENCE [LARGE SCALE GENOMIC DNA]</scope>
    <source>
        <tissue evidence="14">Whole body</tissue>
    </source>
</reference>
<evidence type="ECO:0000259" key="13">
    <source>
        <dbReference type="PROSITE" id="PS51081"/>
    </source>
</evidence>
<sequence length="1095" mass="119067">MHRMQAGYQEPDLQLSWLADSSNNAGDVGSAENCSLSSPRQAHDDQFSSVCRSGDAVYTSVTCNTSASDRTTGSIFSGTGSSLEPGKGDMSRLVDAIANLDICEDKIDSGKYDLSGSKEEHEHHEQGSPWPHHNEDIKAQCSRKDLVSKPTDSGPEEKEVYPEMKHDSAYRSQLHTVPVGNSSCSPDLHISVGSNSVINCSVSQSSYVHARGISEPTLCKTCGIDAVGLLTCNCARDATAAISGGSRNEAEAVHRIATEEGKMNYVTLPNEILVGALVTKKPETIKMVVDSGKANTELCSIESVSVTQTYTPEISFIRENEVNVTSSLDSCVSYSQTVSRPLSDLSEDASASASEPNLPSLSIGTHALAPNVQTFGVLEPFLNQNLVLSCPTTGAFSHNTSTQKIVPSSLSFLASEPAWVHPQLTSSCSKIQNSGAVPKYVTCSTNMNNTFQDFAGNRKYSFGVPLRSKQTVAAGISNVFSWPLASESSFFQDMPPKCSASSDPCIWKNTNKSSVTVLDSSSRESSVFTGFKFCTLGSPISSSSISKLSDGSFQHGRTTSFLDSGEIFKCGAPCTESVMAAAGTVGNTYFRHDFTAEVNTCSNTVSTSGQNTGCSISAESSGVSASAFVSFGKLSPPALTKISLSVPNTSAVSVGQFGKPTSLSLTGSGTEFERSTPYKSKLGFESYSWSPKFEPLKETSLTKTAFADVFPGDRTGDLKSPRKASGSSAPTSRSSLFPPGSTEMKQSDGMKAFDYVSNFKNIPSCSPNNFNTNLISNGFNFGIPSAAPSHSALFSFTGSIEKLGRSSELNLQKRSRRPRRLQCKDSRSMKISKTVQTTDCLLEEENYLADIWKILECPVCLEIVTSPVLQCERGHHVCDNCWKRVSLCPLCKQRRSRTRNYPVEAMVERIPLPCKYRVNGCSKMMCQRDKAAHENTCRFRTYICLVDNCNEAHTLNGMRFHLMASHSHVITENDSCICKGQKFSHTMSKSSFQSLVHAFDIRDWGLFFLCHRTSGEKTWLGMQMVSLDPTNTDFLYSIEVANEEKLRSVTYKGPVVPLHTVINRQQEDCLVLTNQLLDALKTNNELCIKVLIWKD</sequence>
<dbReference type="EMBL" id="NEVH01002992">
    <property type="protein sequence ID" value="PNF40957.1"/>
    <property type="molecule type" value="Genomic_DNA"/>
</dbReference>
<evidence type="ECO:0000313" key="14">
    <source>
        <dbReference type="EMBL" id="PNF40957.1"/>
    </source>
</evidence>
<evidence type="ECO:0000256" key="6">
    <source>
        <dbReference type="ARBA" id="ARBA00022723"/>
    </source>
</evidence>
<dbReference type="AlphaFoldDB" id="A0A2J7RJE8"/>
<dbReference type="InterPro" id="IPR049548">
    <property type="entry name" value="Sina-like_RING"/>
</dbReference>
<keyword evidence="8" id="KW-0833">Ubl conjugation pathway</keyword>
<evidence type="ECO:0000256" key="3">
    <source>
        <dbReference type="ARBA" id="ARBA00009119"/>
    </source>
</evidence>
<dbReference type="PROSITE" id="PS50089">
    <property type="entry name" value="ZF_RING_2"/>
    <property type="match status" value="1"/>
</dbReference>
<feature type="domain" description="SIAH-type" evidence="13">
    <location>
        <begin position="909"/>
        <end position="967"/>
    </location>
</feature>
<dbReference type="GO" id="GO:0061630">
    <property type="term" value="F:ubiquitin protein ligase activity"/>
    <property type="evidence" value="ECO:0007669"/>
    <property type="project" value="UniProtKB-EC"/>
</dbReference>
<feature type="region of interest" description="Disordered" evidence="11">
    <location>
        <begin position="712"/>
        <end position="744"/>
    </location>
</feature>
<dbReference type="GO" id="GO:0031624">
    <property type="term" value="F:ubiquitin conjugating enzyme binding"/>
    <property type="evidence" value="ECO:0007669"/>
    <property type="project" value="TreeGrafter"/>
</dbReference>
<dbReference type="InParanoid" id="A0A2J7RJE8"/>
<evidence type="ECO:0000256" key="5">
    <source>
        <dbReference type="ARBA" id="ARBA00022679"/>
    </source>
</evidence>
<dbReference type="GO" id="GO:0008270">
    <property type="term" value="F:zinc ion binding"/>
    <property type="evidence" value="ECO:0007669"/>
    <property type="project" value="UniProtKB-KW"/>
</dbReference>
<dbReference type="GO" id="GO:0043161">
    <property type="term" value="P:proteasome-mediated ubiquitin-dependent protein catabolic process"/>
    <property type="evidence" value="ECO:0007669"/>
    <property type="project" value="TreeGrafter"/>
</dbReference>
<comment type="catalytic activity">
    <reaction evidence="1">
        <text>S-ubiquitinyl-[E2 ubiquitin-conjugating enzyme]-L-cysteine + [acceptor protein]-L-lysine = [E2 ubiquitin-conjugating enzyme]-L-cysteine + N(6)-ubiquitinyl-[acceptor protein]-L-lysine.</text>
        <dbReference type="EC" id="2.3.2.27"/>
    </reaction>
</comment>
<accession>A0A2J7RJE8</accession>
<proteinExistence type="inferred from homology"/>
<evidence type="ECO:0000256" key="7">
    <source>
        <dbReference type="ARBA" id="ARBA00022771"/>
    </source>
</evidence>
<organism evidence="14 15">
    <name type="scientific">Cryptotermes secundus</name>
    <dbReference type="NCBI Taxonomy" id="105785"/>
    <lineage>
        <taxon>Eukaryota</taxon>
        <taxon>Metazoa</taxon>
        <taxon>Ecdysozoa</taxon>
        <taxon>Arthropoda</taxon>
        <taxon>Hexapoda</taxon>
        <taxon>Insecta</taxon>
        <taxon>Pterygota</taxon>
        <taxon>Neoptera</taxon>
        <taxon>Polyneoptera</taxon>
        <taxon>Dictyoptera</taxon>
        <taxon>Blattodea</taxon>
        <taxon>Blattoidea</taxon>
        <taxon>Termitoidae</taxon>
        <taxon>Kalotermitidae</taxon>
        <taxon>Cryptotermitinae</taxon>
        <taxon>Cryptotermes</taxon>
    </lineage>
</organism>
<dbReference type="InterPro" id="IPR004162">
    <property type="entry name" value="SINA-like_animal"/>
</dbReference>
<keyword evidence="9" id="KW-0862">Zinc</keyword>
<feature type="compositionally biased region" description="Basic and acidic residues" evidence="11">
    <location>
        <begin position="113"/>
        <end position="147"/>
    </location>
</feature>
<dbReference type="EMBL" id="NEVH01002992">
    <property type="protein sequence ID" value="PNF40958.1"/>
    <property type="molecule type" value="Genomic_DNA"/>
</dbReference>
<comment type="caution">
    <text evidence="14">The sequence shown here is derived from an EMBL/GenBank/DDBJ whole genome shotgun (WGS) entry which is preliminary data.</text>
</comment>
<feature type="region of interest" description="Disordered" evidence="11">
    <location>
        <begin position="113"/>
        <end position="163"/>
    </location>
</feature>
<dbReference type="InterPro" id="IPR013010">
    <property type="entry name" value="Znf_SIAH"/>
</dbReference>